<dbReference type="Proteomes" id="UP000694888">
    <property type="component" value="Unplaced"/>
</dbReference>
<dbReference type="Pfam" id="PF00155">
    <property type="entry name" value="Aminotran_1_2"/>
    <property type="match status" value="1"/>
</dbReference>
<dbReference type="InterPro" id="IPR004839">
    <property type="entry name" value="Aminotransferase_I/II_large"/>
</dbReference>
<dbReference type="CDD" id="cd00609">
    <property type="entry name" value="AAT_like"/>
    <property type="match status" value="1"/>
</dbReference>
<evidence type="ECO:0000256" key="3">
    <source>
        <dbReference type="ARBA" id="ARBA00022576"/>
    </source>
</evidence>
<sequence>MFRLRAPTTMLCKSKVVEKALSRGKVLTIDNMNPHVKNIEYAVRGPIVIRAGEIEKELNAGEKKNFTDVIRANIGDCHATGQEPLTFLRQVVGICAYPKLFEDPSLPEDAKQRADRILNSCGGRSLGSYSDSAGLTVVREDIAQYITERDGIPADPANIFLSTGASEAIRNVMKLLMTTLEGNDKSGVMIPIPQYPLYTATIAEYNAEPIGYLLDESNNWSLSLDELERSLQEAKPHCKPKAICIINPGNPTGQVLTRQNIEDIIRFAHKENLFIMADEVYQHNVYAEGSQFHSFKKVLTEMGPPYSEMELASFMSTSKGYMGECGFRGGYVELINIDPQVKAMFTKAISAKLCSAVTGQAAMDVVVNPPREGEPSYELFKTQKDTVLSQLAEKGRMVTSTFNSIEGMSCNAVQGAMYAFPNIDIPKKAQEAAKAKGMAPDFFYCYNLLESTGMCVVPGSGFGQKEGTFHFRTTILPPVQKLGEMLGRFRDFHVKFMEQYS</sequence>
<evidence type="ECO:0000259" key="10">
    <source>
        <dbReference type="Pfam" id="PF00155"/>
    </source>
</evidence>
<evidence type="ECO:0000256" key="6">
    <source>
        <dbReference type="ARBA" id="ARBA00025708"/>
    </source>
</evidence>
<evidence type="ECO:0000256" key="8">
    <source>
        <dbReference type="ARBA" id="ARBA00026106"/>
    </source>
</evidence>
<evidence type="ECO:0000256" key="1">
    <source>
        <dbReference type="ARBA" id="ARBA00001933"/>
    </source>
</evidence>
<dbReference type="RefSeq" id="XP_005105612.1">
    <property type="nucleotide sequence ID" value="XM_005105555.3"/>
</dbReference>
<dbReference type="GO" id="GO:0008483">
    <property type="term" value="F:transaminase activity"/>
    <property type="evidence" value="ECO:0007669"/>
    <property type="project" value="UniProtKB-KW"/>
</dbReference>
<dbReference type="Gene3D" id="1.10.287.1970">
    <property type="match status" value="1"/>
</dbReference>
<comment type="similarity">
    <text evidence="7">Belongs to the class-I pyridoxal-phosphate-dependent aminotransferase family. Alanine aminotransferase subfamily.</text>
</comment>
<comment type="catalytic activity">
    <reaction evidence="9">
        <text>L-alanine + 2-oxoglutarate = pyruvate + L-glutamate</text>
        <dbReference type="Rhea" id="RHEA:19453"/>
        <dbReference type="ChEBI" id="CHEBI:15361"/>
        <dbReference type="ChEBI" id="CHEBI:16810"/>
        <dbReference type="ChEBI" id="CHEBI:29985"/>
        <dbReference type="ChEBI" id="CHEBI:57972"/>
        <dbReference type="EC" id="2.6.1.2"/>
    </reaction>
</comment>
<dbReference type="InterPro" id="IPR015421">
    <property type="entry name" value="PyrdxlP-dep_Trfase_major"/>
</dbReference>
<keyword evidence="11" id="KW-1185">Reference proteome</keyword>
<dbReference type="Gene3D" id="3.90.1150.10">
    <property type="entry name" value="Aspartate Aminotransferase, domain 1"/>
    <property type="match status" value="1"/>
</dbReference>
<comment type="cofactor">
    <cofactor evidence="1">
        <name>pyridoxal 5'-phosphate</name>
        <dbReference type="ChEBI" id="CHEBI:597326"/>
    </cofactor>
</comment>
<keyword evidence="3 12" id="KW-0032">Aminotransferase</keyword>
<evidence type="ECO:0000313" key="11">
    <source>
        <dbReference type="Proteomes" id="UP000694888"/>
    </source>
</evidence>
<dbReference type="EC" id="2.6.1.2" evidence="8"/>
<dbReference type="InterPro" id="IPR015422">
    <property type="entry name" value="PyrdxlP-dep_Trfase_small"/>
</dbReference>
<dbReference type="InterPro" id="IPR045088">
    <property type="entry name" value="ALAT1/2-like"/>
</dbReference>
<dbReference type="InterPro" id="IPR015424">
    <property type="entry name" value="PyrdxlP-dep_Trfase"/>
</dbReference>
<dbReference type="PANTHER" id="PTHR11751">
    <property type="entry name" value="ALANINE AMINOTRANSFERASE"/>
    <property type="match status" value="1"/>
</dbReference>
<keyword evidence="5" id="KW-0663">Pyridoxal phosphate</keyword>
<dbReference type="GeneID" id="101861604"/>
<feature type="domain" description="Aminotransferase class I/classII large" evidence="10">
    <location>
        <begin position="106"/>
        <end position="475"/>
    </location>
</feature>
<comment type="pathway">
    <text evidence="6">Amino-acid degradation; L-alanine degradation via transaminase pathway; pyruvate from L-alanine: step 1/1.</text>
</comment>
<dbReference type="SUPFAM" id="SSF53383">
    <property type="entry name" value="PLP-dependent transferases"/>
    <property type="match status" value="1"/>
</dbReference>
<evidence type="ECO:0000313" key="12">
    <source>
        <dbReference type="RefSeq" id="XP_005105612.1"/>
    </source>
</evidence>
<evidence type="ECO:0000256" key="2">
    <source>
        <dbReference type="ARBA" id="ARBA00011738"/>
    </source>
</evidence>
<evidence type="ECO:0000256" key="4">
    <source>
        <dbReference type="ARBA" id="ARBA00022679"/>
    </source>
</evidence>
<proteinExistence type="inferred from homology"/>
<evidence type="ECO:0000256" key="9">
    <source>
        <dbReference type="ARBA" id="ARBA00047412"/>
    </source>
</evidence>
<gene>
    <name evidence="12" type="primary">LOC101861604</name>
</gene>
<keyword evidence="4" id="KW-0808">Transferase</keyword>
<reference evidence="12" key="1">
    <citation type="submission" date="2025-08" db="UniProtKB">
        <authorList>
            <consortium name="RefSeq"/>
        </authorList>
    </citation>
    <scope>IDENTIFICATION</scope>
</reference>
<organism evidence="11 12">
    <name type="scientific">Aplysia californica</name>
    <name type="common">California sea hare</name>
    <dbReference type="NCBI Taxonomy" id="6500"/>
    <lineage>
        <taxon>Eukaryota</taxon>
        <taxon>Metazoa</taxon>
        <taxon>Spiralia</taxon>
        <taxon>Lophotrochozoa</taxon>
        <taxon>Mollusca</taxon>
        <taxon>Gastropoda</taxon>
        <taxon>Heterobranchia</taxon>
        <taxon>Euthyneura</taxon>
        <taxon>Tectipleura</taxon>
        <taxon>Aplysiida</taxon>
        <taxon>Aplysioidea</taxon>
        <taxon>Aplysiidae</taxon>
        <taxon>Aplysia</taxon>
    </lineage>
</organism>
<dbReference type="Gene3D" id="3.40.640.10">
    <property type="entry name" value="Type I PLP-dependent aspartate aminotransferase-like (Major domain)"/>
    <property type="match status" value="1"/>
</dbReference>
<evidence type="ECO:0000256" key="5">
    <source>
        <dbReference type="ARBA" id="ARBA00022898"/>
    </source>
</evidence>
<accession>A0ABM0K042</accession>
<evidence type="ECO:0000256" key="7">
    <source>
        <dbReference type="ARBA" id="ARBA00025785"/>
    </source>
</evidence>
<comment type="subunit">
    <text evidence="2">Homodimer.</text>
</comment>
<dbReference type="PANTHER" id="PTHR11751:SF29">
    <property type="entry name" value="ALANINE TRANSAMINASE"/>
    <property type="match status" value="1"/>
</dbReference>
<name>A0ABM0K042_APLCA</name>
<protein>
    <recommendedName>
        <fullName evidence="8">alanine transaminase</fullName>
        <ecNumber evidence="8">2.6.1.2</ecNumber>
    </recommendedName>
</protein>